<evidence type="ECO:0000256" key="2">
    <source>
        <dbReference type="ARBA" id="ARBA00022801"/>
    </source>
</evidence>
<dbReference type="InterPro" id="IPR006328">
    <property type="entry name" value="2-HAD"/>
</dbReference>
<dbReference type="STRING" id="139420.A0A371CXL6"/>
<comment type="similarity">
    <text evidence="1">Belongs to the HAD-like hydrolase superfamily. S-2-haloalkanoic acid dehalogenase family.</text>
</comment>
<dbReference type="Pfam" id="PF00702">
    <property type="entry name" value="Hydrolase"/>
    <property type="match status" value="1"/>
</dbReference>
<dbReference type="Gene3D" id="1.10.150.240">
    <property type="entry name" value="Putative phosphatase, domain 2"/>
    <property type="match status" value="1"/>
</dbReference>
<dbReference type="GO" id="GO:0016791">
    <property type="term" value="F:phosphatase activity"/>
    <property type="evidence" value="ECO:0007669"/>
    <property type="project" value="UniProtKB-ARBA"/>
</dbReference>
<evidence type="ECO:0000256" key="1">
    <source>
        <dbReference type="ARBA" id="ARBA00008106"/>
    </source>
</evidence>
<dbReference type="SFLD" id="SFLDG01129">
    <property type="entry name" value="C1.5:_HAD__Beta-PGM__Phosphata"/>
    <property type="match status" value="1"/>
</dbReference>
<dbReference type="GO" id="GO:0019120">
    <property type="term" value="F:hydrolase activity, acting on acid halide bonds, in C-halide compounds"/>
    <property type="evidence" value="ECO:0007669"/>
    <property type="project" value="InterPro"/>
</dbReference>
<accession>A0A371CXL6</accession>
<dbReference type="PRINTS" id="PR00413">
    <property type="entry name" value="HADHALOGNASE"/>
</dbReference>
<sequence length="247" mass="27458">MSSESSPLSGVEAYVFDVFGTVVDWYGSVTRALEKAAPAGYANEDWGAFTKEWRRGYGEYTRRVANGGQGSNNADVMHREILDGMLTSERWKHLARDWDDAKREELVQLWHKLDGWPDSTEGLRAIKQKAIIGTLSNGNVRLLVDMAKYADLPWDVIFSGELLGSYKPNPKTYLGAIHHLDVPPDKCAMVAAHIYDLRAAASHGMKTVYVRRPTEDADLKAHVKSKHDGGDVDVIVDSFKDLAALIP</sequence>
<dbReference type="AlphaFoldDB" id="A0A371CXL6"/>
<dbReference type="SUPFAM" id="SSF56784">
    <property type="entry name" value="HAD-like"/>
    <property type="match status" value="1"/>
</dbReference>
<reference evidence="3 4" key="1">
    <citation type="journal article" date="2018" name="Biotechnol. Biofuels">
        <title>Integrative visual omics of the white-rot fungus Polyporus brumalis exposes the biotechnological potential of its oxidative enzymes for delignifying raw plant biomass.</title>
        <authorList>
            <person name="Miyauchi S."/>
            <person name="Rancon A."/>
            <person name="Drula E."/>
            <person name="Hage H."/>
            <person name="Chaduli D."/>
            <person name="Favel A."/>
            <person name="Grisel S."/>
            <person name="Henrissat B."/>
            <person name="Herpoel-Gimbert I."/>
            <person name="Ruiz-Duenas F.J."/>
            <person name="Chevret D."/>
            <person name="Hainaut M."/>
            <person name="Lin J."/>
            <person name="Wang M."/>
            <person name="Pangilinan J."/>
            <person name="Lipzen A."/>
            <person name="Lesage-Meessen L."/>
            <person name="Navarro D."/>
            <person name="Riley R."/>
            <person name="Grigoriev I.V."/>
            <person name="Zhou S."/>
            <person name="Raouche S."/>
            <person name="Rosso M.N."/>
        </authorList>
    </citation>
    <scope>NUCLEOTIDE SEQUENCE [LARGE SCALE GENOMIC DNA]</scope>
    <source>
        <strain evidence="3 4">BRFM 1820</strain>
    </source>
</reference>
<dbReference type="InterPro" id="IPR036412">
    <property type="entry name" value="HAD-like_sf"/>
</dbReference>
<protein>
    <submittedName>
        <fullName evidence="3">Haloacid dehalogenase</fullName>
    </submittedName>
</protein>
<name>A0A371CXL6_9APHY</name>
<dbReference type="SFLD" id="SFLDS00003">
    <property type="entry name" value="Haloacid_Dehalogenase"/>
    <property type="match status" value="1"/>
</dbReference>
<dbReference type="NCBIfam" id="TIGR01428">
    <property type="entry name" value="HAD_type_II"/>
    <property type="match status" value="1"/>
</dbReference>
<dbReference type="Proteomes" id="UP000256964">
    <property type="component" value="Unassembled WGS sequence"/>
</dbReference>
<dbReference type="PANTHER" id="PTHR43316:SF3">
    <property type="entry name" value="HALOACID DEHALOGENASE, TYPE II (AFU_ORTHOLOGUE AFUA_2G07750)-RELATED"/>
    <property type="match status" value="1"/>
</dbReference>
<dbReference type="EMBL" id="KZ857442">
    <property type="protein sequence ID" value="RDX45033.1"/>
    <property type="molecule type" value="Genomic_DNA"/>
</dbReference>
<proteinExistence type="inferred from homology"/>
<organism evidence="3 4">
    <name type="scientific">Lentinus brumalis</name>
    <dbReference type="NCBI Taxonomy" id="2498619"/>
    <lineage>
        <taxon>Eukaryota</taxon>
        <taxon>Fungi</taxon>
        <taxon>Dikarya</taxon>
        <taxon>Basidiomycota</taxon>
        <taxon>Agaricomycotina</taxon>
        <taxon>Agaricomycetes</taxon>
        <taxon>Polyporales</taxon>
        <taxon>Polyporaceae</taxon>
        <taxon>Lentinus</taxon>
    </lineage>
</organism>
<dbReference type="InterPro" id="IPR006439">
    <property type="entry name" value="HAD-SF_hydro_IA"/>
</dbReference>
<gene>
    <name evidence="3" type="ORF">OH76DRAFT_1408476</name>
</gene>
<dbReference type="NCBIfam" id="TIGR01493">
    <property type="entry name" value="HAD-SF-IA-v2"/>
    <property type="match status" value="1"/>
</dbReference>
<evidence type="ECO:0000313" key="3">
    <source>
        <dbReference type="EMBL" id="RDX45033.1"/>
    </source>
</evidence>
<dbReference type="PANTHER" id="PTHR43316">
    <property type="entry name" value="HYDROLASE, HALOACID DELAHOGENASE-RELATED"/>
    <property type="match status" value="1"/>
</dbReference>
<dbReference type="InterPro" id="IPR051540">
    <property type="entry name" value="S-2-haloacid_dehalogenase"/>
</dbReference>
<evidence type="ECO:0000313" key="4">
    <source>
        <dbReference type="Proteomes" id="UP000256964"/>
    </source>
</evidence>
<dbReference type="InterPro" id="IPR023198">
    <property type="entry name" value="PGP-like_dom2"/>
</dbReference>
<dbReference type="OrthoDB" id="2363873at2759"/>
<dbReference type="InterPro" id="IPR023214">
    <property type="entry name" value="HAD_sf"/>
</dbReference>
<dbReference type="Gene3D" id="3.40.50.1000">
    <property type="entry name" value="HAD superfamily/HAD-like"/>
    <property type="match status" value="1"/>
</dbReference>
<keyword evidence="2" id="KW-0378">Hydrolase</keyword>
<keyword evidence="4" id="KW-1185">Reference proteome</keyword>